<dbReference type="Proteomes" id="UP000541444">
    <property type="component" value="Unassembled WGS sequence"/>
</dbReference>
<proteinExistence type="predicted"/>
<keyword evidence="1" id="KW-0863">Zinc-finger</keyword>
<dbReference type="PANTHER" id="PTHR33223">
    <property type="entry name" value="CCHC-TYPE DOMAIN-CONTAINING PROTEIN"/>
    <property type="match status" value="1"/>
</dbReference>
<name>A0A7J7KZP8_9MAGN</name>
<evidence type="ECO:0000259" key="3">
    <source>
        <dbReference type="PROSITE" id="PS50158"/>
    </source>
</evidence>
<protein>
    <recommendedName>
        <fullName evidence="3">CCHC-type domain-containing protein</fullName>
    </recommendedName>
</protein>
<accession>A0A7J7KZP8</accession>
<dbReference type="PANTHER" id="PTHR33223:SF11">
    <property type="entry name" value="ELEMENT PROTEIN, PUTATIVE-RELATED"/>
    <property type="match status" value="1"/>
</dbReference>
<evidence type="ECO:0000256" key="1">
    <source>
        <dbReference type="PROSITE-ProRule" id="PRU00047"/>
    </source>
</evidence>
<keyword evidence="5" id="KW-1185">Reference proteome</keyword>
<dbReference type="InterPro" id="IPR001878">
    <property type="entry name" value="Znf_CCHC"/>
</dbReference>
<dbReference type="EMBL" id="JACGCM010002776">
    <property type="protein sequence ID" value="KAF6135808.1"/>
    <property type="molecule type" value="Genomic_DNA"/>
</dbReference>
<keyword evidence="1" id="KW-0862">Zinc</keyword>
<dbReference type="GO" id="GO:0003676">
    <property type="term" value="F:nucleic acid binding"/>
    <property type="evidence" value="ECO:0007669"/>
    <property type="project" value="InterPro"/>
</dbReference>
<evidence type="ECO:0000313" key="5">
    <source>
        <dbReference type="Proteomes" id="UP000541444"/>
    </source>
</evidence>
<gene>
    <name evidence="4" type="ORF">GIB67_028127</name>
</gene>
<dbReference type="PROSITE" id="PS50158">
    <property type="entry name" value="ZF_CCHC"/>
    <property type="match status" value="1"/>
</dbReference>
<feature type="domain" description="CCHC-type" evidence="3">
    <location>
        <begin position="339"/>
        <end position="353"/>
    </location>
</feature>
<keyword evidence="1" id="KW-0479">Metal-binding</keyword>
<evidence type="ECO:0000313" key="4">
    <source>
        <dbReference type="EMBL" id="KAF6135808.1"/>
    </source>
</evidence>
<dbReference type="GO" id="GO:0008270">
    <property type="term" value="F:zinc ion binding"/>
    <property type="evidence" value="ECO:0007669"/>
    <property type="project" value="UniProtKB-KW"/>
</dbReference>
<dbReference type="Pfam" id="PF03732">
    <property type="entry name" value="Retrotrans_gag"/>
    <property type="match status" value="1"/>
</dbReference>
<feature type="region of interest" description="Disordered" evidence="2">
    <location>
        <begin position="389"/>
        <end position="412"/>
    </location>
</feature>
<comment type="caution">
    <text evidence="4">The sequence shown here is derived from an EMBL/GenBank/DDBJ whole genome shotgun (WGS) entry which is preliminary data.</text>
</comment>
<dbReference type="AlphaFoldDB" id="A0A7J7KZP8"/>
<evidence type="ECO:0000256" key="2">
    <source>
        <dbReference type="SAM" id="MobiDB-lite"/>
    </source>
</evidence>
<reference evidence="4 5" key="1">
    <citation type="journal article" date="2020" name="IScience">
        <title>Genome Sequencing of the Endangered Kingdonia uniflora (Circaeasteraceae, Ranunculales) Reveals Potential Mechanisms of Evolutionary Specialization.</title>
        <authorList>
            <person name="Sun Y."/>
            <person name="Deng T."/>
            <person name="Zhang A."/>
            <person name="Moore M.J."/>
            <person name="Landis J.B."/>
            <person name="Lin N."/>
            <person name="Zhang H."/>
            <person name="Zhang X."/>
            <person name="Huang J."/>
            <person name="Zhang X."/>
            <person name="Sun H."/>
            <person name="Wang H."/>
        </authorList>
    </citation>
    <scope>NUCLEOTIDE SEQUENCE [LARGE SCALE GENOMIC DNA]</scope>
    <source>
        <strain evidence="4">TB1705</strain>
        <tissue evidence="4">Leaf</tissue>
    </source>
</reference>
<dbReference type="InterPro" id="IPR005162">
    <property type="entry name" value="Retrotrans_gag_dom"/>
</dbReference>
<sequence length="540" mass="61836">MKEWFRGPKSCLERLRESDLIDNPIHFEVGESTQLEIPISIDTRDRTFLTRWELFPAEGELETFDFPVSPLRLNPSPISSFTLFRVPPQSLEMGDANDNENGQGPMRIPLKDHMFPKMTNRASYIVLPPTTGQFELRNALINSLPKFLGGEDENPYAHVRDFDDLMFLQKYRNENEMEAMKLVLFPFSLLGKAKSWLQALRKKSIMSFEMLTKAFYKKFFSLDKTETLRRAILWITQLHGESLKDYLERYKRLILQCLHHGKFTDKDDVEGLDFLEEMAEKLQTWGTMRETDIQEKGGNAFGVGSNSNSEATLTTILHKIESLEMGKNKMSVKTPMQACAACDDVGHYTQDCPLIHEIRETRKDQQFMQMNQQSMSRIETSIAQLASGLSTRDKGTFPSQTQPNPKDETESLHRDEANAVITLRSRKTVDNKVRMPEGKSRKSPYPSHMELIYQICANTGMYRSKDELLEKDAELSNTKVPHGEVTILEDNSWRRGGKLIRSSNFIENHSCRVQESIIGVGFIVVIMAAKSSLGVRMDPP</sequence>
<organism evidence="4 5">
    <name type="scientific">Kingdonia uniflora</name>
    <dbReference type="NCBI Taxonomy" id="39325"/>
    <lineage>
        <taxon>Eukaryota</taxon>
        <taxon>Viridiplantae</taxon>
        <taxon>Streptophyta</taxon>
        <taxon>Embryophyta</taxon>
        <taxon>Tracheophyta</taxon>
        <taxon>Spermatophyta</taxon>
        <taxon>Magnoliopsida</taxon>
        <taxon>Ranunculales</taxon>
        <taxon>Circaeasteraceae</taxon>
        <taxon>Kingdonia</taxon>
    </lineage>
</organism>
<dbReference type="OrthoDB" id="1305902at2759"/>